<evidence type="ECO:0000256" key="10">
    <source>
        <dbReference type="ARBA" id="ARBA00023224"/>
    </source>
</evidence>
<dbReference type="InterPro" id="IPR017452">
    <property type="entry name" value="GPCR_Rhodpsn_7TM"/>
</dbReference>
<dbReference type="SUPFAM" id="SSF81321">
    <property type="entry name" value="Family A G protein-coupled receptor-like"/>
    <property type="match status" value="1"/>
</dbReference>
<dbReference type="RefSeq" id="XP_007522833.1">
    <property type="nucleotide sequence ID" value="XM_007522771.1"/>
</dbReference>
<evidence type="ECO:0000256" key="6">
    <source>
        <dbReference type="ARBA" id="ARBA00022725"/>
    </source>
</evidence>
<dbReference type="PROSITE" id="PS00237">
    <property type="entry name" value="G_PROTEIN_RECEP_F1_1"/>
    <property type="match status" value="1"/>
</dbReference>
<organism evidence="14 15">
    <name type="scientific">Erinaceus europaeus</name>
    <name type="common">Western European hedgehog</name>
    <dbReference type="NCBI Taxonomy" id="9365"/>
    <lineage>
        <taxon>Eukaryota</taxon>
        <taxon>Metazoa</taxon>
        <taxon>Chordata</taxon>
        <taxon>Craniata</taxon>
        <taxon>Vertebrata</taxon>
        <taxon>Euteleostomi</taxon>
        <taxon>Mammalia</taxon>
        <taxon>Eutheria</taxon>
        <taxon>Laurasiatheria</taxon>
        <taxon>Eulipotyphla</taxon>
        <taxon>Erinaceidae</taxon>
        <taxon>Erinaceinae</taxon>
        <taxon>Erinaceus</taxon>
    </lineage>
</organism>
<dbReference type="GO" id="GO:0004930">
    <property type="term" value="F:G protein-coupled receptor activity"/>
    <property type="evidence" value="ECO:0007669"/>
    <property type="project" value="UniProtKB-KW"/>
</dbReference>
<name>A0A1S2ZQ79_ERIEU</name>
<dbReference type="InterPro" id="IPR000276">
    <property type="entry name" value="GPCR_Rhodpsn"/>
</dbReference>
<evidence type="ECO:0000256" key="8">
    <source>
        <dbReference type="ARBA" id="ARBA00023040"/>
    </source>
</evidence>
<dbReference type="PRINTS" id="PR00245">
    <property type="entry name" value="OLFACTORYR"/>
</dbReference>
<reference evidence="14" key="1">
    <citation type="submission" date="2025-05" db="UniProtKB">
        <authorList>
            <consortium name="RefSeq"/>
        </authorList>
    </citation>
    <scope>NUCLEOTIDE SEQUENCE [LARGE SCALE GENOMIC DNA]</scope>
</reference>
<feature type="transmembrane region" description="Helical" evidence="12">
    <location>
        <begin position="204"/>
        <end position="226"/>
    </location>
</feature>
<dbReference type="PRINTS" id="PR00237">
    <property type="entry name" value="GPCRRHODOPSN"/>
</dbReference>
<evidence type="ECO:0000256" key="2">
    <source>
        <dbReference type="ARBA" id="ARBA00004651"/>
    </source>
</evidence>
<feature type="transmembrane region" description="Helical" evidence="12">
    <location>
        <begin position="140"/>
        <end position="162"/>
    </location>
</feature>
<keyword evidence="3 12" id="KW-1003">Cell membrane</keyword>
<evidence type="ECO:0000259" key="13">
    <source>
        <dbReference type="PROSITE" id="PS50262"/>
    </source>
</evidence>
<evidence type="ECO:0000256" key="7">
    <source>
        <dbReference type="ARBA" id="ARBA00022989"/>
    </source>
</evidence>
<dbReference type="AlphaFoldDB" id="A0A1S2ZQ79"/>
<sequence>MGGDNETVSTDFILLGLWPEFTHLIILICLILLVYFIAVMGNAVLILLIWLDSRLHAPMYFLLSQLSLIDLALISTSVPKMVTNFFSGKRNISQFGCGVQIFFSLTLGIAECLLLTLMSYDRYTAICNPLRYSVIMSHTICKHMVIWSWAGGAVTSLVHTAYAMHFPTCRPRKIPHFLCEVMALLKLTCEDISAYVKSVVVSSFLVVLIPLSLILASYTLIFLAVLRMNSSEGKSKALATCSSHLCVVSLYFGPAILVYMRPGSSKTPKLNQSLFMFNAILTPMLNPLIYSLRNKDVIAAVKGIIISRCPLQKTKCHLGHYT</sequence>
<evidence type="ECO:0000256" key="1">
    <source>
        <dbReference type="ARBA" id="ARBA00003929"/>
    </source>
</evidence>
<evidence type="ECO:0000313" key="14">
    <source>
        <dbReference type="Proteomes" id="UP001652624"/>
    </source>
</evidence>
<dbReference type="InParanoid" id="A0A1S2ZQ79"/>
<comment type="similarity">
    <text evidence="11">Belongs to the G-protein coupled receptor 1 family.</text>
</comment>
<comment type="subcellular location">
    <subcellularLocation>
        <location evidence="2 12">Cell membrane</location>
        <topology evidence="2 12">Multi-pass membrane protein</topology>
    </subcellularLocation>
</comment>
<evidence type="ECO:0000256" key="3">
    <source>
        <dbReference type="ARBA" id="ARBA00022475"/>
    </source>
</evidence>
<dbReference type="eggNOG" id="ENOG502T9MH">
    <property type="taxonomic scope" value="Eukaryota"/>
</dbReference>
<comment type="function">
    <text evidence="1">Putative odorant or sperm cell receptor.</text>
</comment>
<protein>
    <recommendedName>
        <fullName evidence="12">Olfactory receptor</fullName>
    </recommendedName>
</protein>
<gene>
    <name evidence="15" type="primary">LOC103113248</name>
</gene>
<dbReference type="GeneID" id="103113248"/>
<keyword evidence="11" id="KW-0675">Receptor</keyword>
<feature type="transmembrane region" description="Helical" evidence="12">
    <location>
        <begin position="98"/>
        <end position="120"/>
    </location>
</feature>
<dbReference type="OrthoDB" id="10017003at2759"/>
<accession>A0A1S2ZQ79</accession>
<reference evidence="15" key="2">
    <citation type="submission" date="2025-08" db="UniProtKB">
        <authorList>
            <consortium name="RefSeq"/>
        </authorList>
    </citation>
    <scope>IDENTIFICATION</scope>
</reference>
<evidence type="ECO:0000313" key="15">
    <source>
        <dbReference type="RefSeq" id="XP_007522833.1"/>
    </source>
</evidence>
<evidence type="ECO:0000256" key="4">
    <source>
        <dbReference type="ARBA" id="ARBA00022606"/>
    </source>
</evidence>
<feature type="transmembrane region" description="Helical" evidence="12">
    <location>
        <begin position="238"/>
        <end position="260"/>
    </location>
</feature>
<keyword evidence="8 11" id="KW-0297">G-protein coupled receptor</keyword>
<evidence type="ECO:0000256" key="11">
    <source>
        <dbReference type="RuleBase" id="RU000688"/>
    </source>
</evidence>
<keyword evidence="5 11" id="KW-0812">Transmembrane</keyword>
<dbReference type="GO" id="GO:0004984">
    <property type="term" value="F:olfactory receptor activity"/>
    <property type="evidence" value="ECO:0007669"/>
    <property type="project" value="InterPro"/>
</dbReference>
<keyword evidence="10 11" id="KW-0807">Transducer</keyword>
<dbReference type="InterPro" id="IPR000725">
    <property type="entry name" value="Olfact_rcpt"/>
</dbReference>
<dbReference type="Proteomes" id="UP001652624">
    <property type="component" value="Chromosome 2"/>
</dbReference>
<dbReference type="PROSITE" id="PS50262">
    <property type="entry name" value="G_PROTEIN_RECEP_F1_2"/>
    <property type="match status" value="1"/>
</dbReference>
<keyword evidence="6 12" id="KW-0552">Olfaction</keyword>
<proteinExistence type="inferred from homology"/>
<dbReference type="Pfam" id="PF13853">
    <property type="entry name" value="7tm_4"/>
    <property type="match status" value="1"/>
</dbReference>
<keyword evidence="14" id="KW-1185">Reference proteome</keyword>
<dbReference type="PANTHER" id="PTHR26453">
    <property type="entry name" value="OLFACTORY RECEPTOR"/>
    <property type="match status" value="1"/>
</dbReference>
<evidence type="ECO:0000256" key="12">
    <source>
        <dbReference type="RuleBase" id="RU363047"/>
    </source>
</evidence>
<feature type="transmembrane region" description="Helical" evidence="12">
    <location>
        <begin position="58"/>
        <end position="78"/>
    </location>
</feature>
<keyword evidence="9 12" id="KW-0472">Membrane</keyword>
<evidence type="ECO:0000256" key="5">
    <source>
        <dbReference type="ARBA" id="ARBA00022692"/>
    </source>
</evidence>
<evidence type="ECO:0000256" key="9">
    <source>
        <dbReference type="ARBA" id="ARBA00023136"/>
    </source>
</evidence>
<keyword evidence="7 12" id="KW-1133">Transmembrane helix</keyword>
<feature type="transmembrane region" description="Helical" evidence="12">
    <location>
        <begin position="272"/>
        <end position="292"/>
    </location>
</feature>
<dbReference type="Gene3D" id="1.20.1070.10">
    <property type="entry name" value="Rhodopsin 7-helix transmembrane proteins"/>
    <property type="match status" value="1"/>
</dbReference>
<dbReference type="GO" id="GO:0005886">
    <property type="term" value="C:plasma membrane"/>
    <property type="evidence" value="ECO:0007669"/>
    <property type="project" value="UniProtKB-SubCell"/>
</dbReference>
<dbReference type="CDD" id="cd15421">
    <property type="entry name" value="7tmA_OR2T-like"/>
    <property type="match status" value="1"/>
</dbReference>
<dbReference type="FunFam" id="1.20.1070.10:FF:000008">
    <property type="entry name" value="Olfactory receptor"/>
    <property type="match status" value="1"/>
</dbReference>
<keyword evidence="4 12" id="KW-0716">Sensory transduction</keyword>
<feature type="domain" description="G-protein coupled receptors family 1 profile" evidence="13">
    <location>
        <begin position="41"/>
        <end position="290"/>
    </location>
</feature>
<feature type="transmembrane region" description="Helical" evidence="12">
    <location>
        <begin position="24"/>
        <end position="51"/>
    </location>
</feature>